<comment type="subcellular location">
    <subcellularLocation>
        <location evidence="1">Cytoplasm</location>
        <location evidence="1">Cytoskeleton</location>
        <location evidence="1">Cilium axoneme</location>
    </subcellularLocation>
</comment>
<organism evidence="2 3">
    <name type="scientific">Dunaliella salina</name>
    <name type="common">Green alga</name>
    <name type="synonym">Protococcus salinus</name>
    <dbReference type="NCBI Taxonomy" id="3046"/>
    <lineage>
        <taxon>Eukaryota</taxon>
        <taxon>Viridiplantae</taxon>
        <taxon>Chlorophyta</taxon>
        <taxon>core chlorophytes</taxon>
        <taxon>Chlorophyceae</taxon>
        <taxon>CS clade</taxon>
        <taxon>Chlamydomonadales</taxon>
        <taxon>Dunaliellaceae</taxon>
        <taxon>Dunaliella</taxon>
    </lineage>
</organism>
<dbReference type="InterPro" id="IPR032675">
    <property type="entry name" value="LRR_dom_sf"/>
</dbReference>
<reference evidence="2" key="1">
    <citation type="submission" date="2017-08" db="EMBL/GenBank/DDBJ databases">
        <authorList>
            <person name="Polle J.E."/>
            <person name="Barry K."/>
            <person name="Cushman J."/>
            <person name="Schmutz J."/>
            <person name="Tran D."/>
            <person name="Hathwaick L.T."/>
            <person name="Yim W.C."/>
            <person name="Jenkins J."/>
            <person name="Mckie-Krisberg Z.M."/>
            <person name="Prochnik S."/>
            <person name="Lindquist E."/>
            <person name="Dockter R.B."/>
            <person name="Adam C."/>
            <person name="Molina H."/>
            <person name="Bunkerborg J."/>
            <person name="Jin E."/>
            <person name="Buchheim M."/>
            <person name="Magnuson J."/>
        </authorList>
    </citation>
    <scope>NUCLEOTIDE SEQUENCE</scope>
    <source>
        <strain evidence="2">CCAP 19/18</strain>
    </source>
</reference>
<evidence type="ECO:0000256" key="1">
    <source>
        <dbReference type="ARBA" id="ARBA00004430"/>
    </source>
</evidence>
<dbReference type="SUPFAM" id="SSF52047">
    <property type="entry name" value="RNI-like"/>
    <property type="match status" value="1"/>
</dbReference>
<sequence length="425" mass="47211">MPFDGGKHCTTITPEFIDTIDILRGLQIASLNTTVIQLVVSPAVNAQICSLTLEVPYEVLIPIKDELDESESSDLDESEELHELEFWGVAVAARSWAYKIATFPQHANIFSLNIVGHPQLEEDYLEQLLLHVSWSPAARARLKTVTQLGILNAWLNWGVTTTLLELFPALEGRGKLTLSGGVAYMDPLTCLCTSLQDLSIHNCYFYSAGEALDKRDVMCMPEIVFSIGLLTQLQSLSLGCKGLSEVADLSCLNRLKHLRSLSVSSCDMINLDTMLLNVPLHNLCLERVRLPSGISFASSTLRILELHYLEIRQFRLEREHVPHIQYVSFKGIVLKGKGDDLHSEYLAALALSKFPLKVSATFGLAFEPGWPVGKQTSAIFALYPLKPALSLHVNALLLVSFKDSSLSCTALRGLFEFARFIEIFF</sequence>
<dbReference type="Gene3D" id="3.80.10.10">
    <property type="entry name" value="Ribonuclease Inhibitor"/>
    <property type="match status" value="1"/>
</dbReference>
<evidence type="ECO:0000313" key="3">
    <source>
        <dbReference type="Proteomes" id="UP000815325"/>
    </source>
</evidence>
<dbReference type="EMBL" id="MU069913">
    <property type="protein sequence ID" value="KAF5831902.1"/>
    <property type="molecule type" value="Genomic_DNA"/>
</dbReference>
<dbReference type="Proteomes" id="UP000815325">
    <property type="component" value="Unassembled WGS sequence"/>
</dbReference>
<proteinExistence type="predicted"/>
<name>A0ABQ7GBB6_DUNSA</name>
<comment type="caution">
    <text evidence="2">The sequence shown here is derived from an EMBL/GenBank/DDBJ whole genome shotgun (WGS) entry which is preliminary data.</text>
</comment>
<accession>A0ABQ7GBB6</accession>
<gene>
    <name evidence="2" type="ORF">DUNSADRAFT_12413</name>
</gene>
<keyword evidence="3" id="KW-1185">Reference proteome</keyword>
<evidence type="ECO:0000313" key="2">
    <source>
        <dbReference type="EMBL" id="KAF5831902.1"/>
    </source>
</evidence>
<protein>
    <submittedName>
        <fullName evidence="2">Uncharacterized protein</fullName>
    </submittedName>
</protein>